<dbReference type="InterPro" id="IPR015421">
    <property type="entry name" value="PyrdxlP-dep_Trfase_major"/>
</dbReference>
<keyword evidence="3 9" id="KW-0032">Aminotransferase</keyword>
<dbReference type="InterPro" id="IPR004839">
    <property type="entry name" value="Aminotransferase_I/II_large"/>
</dbReference>
<dbReference type="PANTHER" id="PTHR43643:SF3">
    <property type="entry name" value="HISTIDINOL-PHOSPHATE AMINOTRANSFERASE"/>
    <property type="match status" value="1"/>
</dbReference>
<protein>
    <submittedName>
        <fullName evidence="9">Putative Histidinol-phosphate aminotransferase</fullName>
        <ecNumber evidence="9">2.6.1.9</ecNumber>
    </submittedName>
</protein>
<dbReference type="PANTHER" id="PTHR43643">
    <property type="entry name" value="HISTIDINOL-PHOSPHATE AMINOTRANSFERASE 2"/>
    <property type="match status" value="1"/>
</dbReference>
<organism evidence="9">
    <name type="scientific">uncultured Woeseiaceae bacterium</name>
    <dbReference type="NCBI Taxonomy" id="1983305"/>
    <lineage>
        <taxon>Bacteria</taxon>
        <taxon>Pseudomonadati</taxon>
        <taxon>Pseudomonadota</taxon>
        <taxon>Gammaproteobacteria</taxon>
        <taxon>Woeseiales</taxon>
        <taxon>Woeseiaceae</taxon>
        <taxon>environmental samples</taxon>
    </lineage>
</organism>
<dbReference type="Pfam" id="PF10518">
    <property type="entry name" value="TAT_signal"/>
    <property type="match status" value="1"/>
</dbReference>
<evidence type="ECO:0000256" key="3">
    <source>
        <dbReference type="ARBA" id="ARBA00022576"/>
    </source>
</evidence>
<reference evidence="9" key="1">
    <citation type="submission" date="2019-07" db="EMBL/GenBank/DDBJ databases">
        <authorList>
            <person name="Weber M."/>
            <person name="Kostadinov I."/>
            <person name="Kostadinov D I."/>
        </authorList>
    </citation>
    <scope>NUCLEOTIDE SEQUENCE</scope>
    <source>
        <strain evidence="9">Gfbio:sag-sample-m06:053724c1-46a9-4a36-b237-ea2bf867836b</strain>
    </source>
</reference>
<keyword evidence="5" id="KW-0732">Signal</keyword>
<evidence type="ECO:0000256" key="7">
    <source>
        <dbReference type="RuleBase" id="RU003693"/>
    </source>
</evidence>
<dbReference type="InterPro" id="IPR001917">
    <property type="entry name" value="Aminotrans_II_pyridoxalP_BS"/>
</dbReference>
<dbReference type="NCBIfam" id="TIGR01409">
    <property type="entry name" value="TAT_signal_seq"/>
    <property type="match status" value="1"/>
</dbReference>
<dbReference type="InterPro" id="IPR006311">
    <property type="entry name" value="TAT_signal"/>
</dbReference>
<evidence type="ECO:0000256" key="5">
    <source>
        <dbReference type="ARBA" id="ARBA00022729"/>
    </source>
</evidence>
<dbReference type="InterPro" id="IPR015422">
    <property type="entry name" value="PyrdxlP-dep_Trfase_small"/>
</dbReference>
<evidence type="ECO:0000256" key="1">
    <source>
        <dbReference type="ARBA" id="ARBA00001933"/>
    </source>
</evidence>
<dbReference type="EMBL" id="LR633967">
    <property type="protein sequence ID" value="VUX56047.1"/>
    <property type="molecule type" value="Genomic_DNA"/>
</dbReference>
<evidence type="ECO:0000259" key="8">
    <source>
        <dbReference type="Pfam" id="PF00155"/>
    </source>
</evidence>
<sequence>MSVSRRQFLKTSAVAATAGPLSLGAGIDYCAAAEGSPVDLSMGFPPGAVRLNFNENTLGPSPKAIDGAIAGVRESYRYALSGLLPPHIGSYHDVDPDWVLMGTGSSEILRLTPVAFGRNGGNVVTGLQTWGGMLAVAANLGMDVRRIELRKDKGYVFDVERMLDAVDSETRIFMVVSPNNPTGATLSYADLRHIADSLPNDVLLVLDQAYIDYYDGGGSGLDLVKEGYRNVLVTQTFSKAFALAGLRCGYGLAHPDVLNEIKKFGTGPASINIAGYGAVLGSLDDPEHAIRSRTYVRKTRKFYQQQFAELGVNEVSGPSPFMLFETGNRSQEIYDELLARKVFITHGRSWNMPDYLRVSYGRESENEVFFSTLKSIL</sequence>
<comment type="similarity">
    <text evidence="2">Belongs to the class-II pyridoxal-phosphate-dependent aminotransferase family. Histidinol-phosphate aminotransferase subfamily.</text>
</comment>
<keyword evidence="4 9" id="KW-0808">Transferase</keyword>
<dbReference type="SUPFAM" id="SSF53383">
    <property type="entry name" value="PLP-dependent transferases"/>
    <property type="match status" value="1"/>
</dbReference>
<feature type="domain" description="Aminotransferase class I/classII large" evidence="8">
    <location>
        <begin position="90"/>
        <end position="369"/>
    </location>
</feature>
<dbReference type="CDD" id="cd00609">
    <property type="entry name" value="AAT_like"/>
    <property type="match status" value="1"/>
</dbReference>
<comment type="cofactor">
    <cofactor evidence="1 7">
        <name>pyridoxal 5'-phosphate</name>
        <dbReference type="ChEBI" id="CHEBI:597326"/>
    </cofactor>
</comment>
<dbReference type="GO" id="GO:0030170">
    <property type="term" value="F:pyridoxal phosphate binding"/>
    <property type="evidence" value="ECO:0007669"/>
    <property type="project" value="InterPro"/>
</dbReference>
<accession>A0A7D9D2L0</accession>
<name>A0A7D9D2L0_9GAMM</name>
<dbReference type="AlphaFoldDB" id="A0A7D9D2L0"/>
<dbReference type="EC" id="2.6.1.9" evidence="9"/>
<evidence type="ECO:0000313" key="9">
    <source>
        <dbReference type="EMBL" id="VUX56047.1"/>
    </source>
</evidence>
<evidence type="ECO:0000256" key="6">
    <source>
        <dbReference type="ARBA" id="ARBA00022898"/>
    </source>
</evidence>
<proteinExistence type="inferred from homology"/>
<evidence type="ECO:0000256" key="4">
    <source>
        <dbReference type="ARBA" id="ARBA00022679"/>
    </source>
</evidence>
<dbReference type="Pfam" id="PF00155">
    <property type="entry name" value="Aminotran_1_2"/>
    <property type="match status" value="1"/>
</dbReference>
<dbReference type="PROSITE" id="PS51318">
    <property type="entry name" value="TAT"/>
    <property type="match status" value="1"/>
</dbReference>
<keyword evidence="6 7" id="KW-0663">Pyridoxal phosphate</keyword>
<evidence type="ECO:0000256" key="2">
    <source>
        <dbReference type="ARBA" id="ARBA00007970"/>
    </source>
</evidence>
<dbReference type="InterPro" id="IPR050106">
    <property type="entry name" value="HistidinolP_aminotransfase"/>
</dbReference>
<dbReference type="Gene3D" id="3.40.640.10">
    <property type="entry name" value="Type I PLP-dependent aspartate aminotransferase-like (Major domain)"/>
    <property type="match status" value="1"/>
</dbReference>
<gene>
    <name evidence="9" type="ORF">JTBM06_V1_250007</name>
</gene>
<dbReference type="PROSITE" id="PS00599">
    <property type="entry name" value="AA_TRANSFER_CLASS_2"/>
    <property type="match status" value="1"/>
</dbReference>
<dbReference type="GO" id="GO:0004400">
    <property type="term" value="F:histidinol-phosphate transaminase activity"/>
    <property type="evidence" value="ECO:0007669"/>
    <property type="project" value="UniProtKB-EC"/>
</dbReference>
<dbReference type="InterPro" id="IPR019546">
    <property type="entry name" value="TAT_signal_bac_arc"/>
</dbReference>
<dbReference type="Gene3D" id="3.90.1150.10">
    <property type="entry name" value="Aspartate Aminotransferase, domain 1"/>
    <property type="match status" value="1"/>
</dbReference>
<dbReference type="InterPro" id="IPR015424">
    <property type="entry name" value="PyrdxlP-dep_Trfase"/>
</dbReference>